<dbReference type="Proteomes" id="UP000001357">
    <property type="component" value="Unassembled WGS sequence"/>
</dbReference>
<sequence>MAAAAPASPKVAWAPASRPLLAATASSPTNCGGTGSTVTVPAVALFAGEANRPALVSLSQAIREACIQADGALDLDLYSPDSDIEDEDRPFLLDADALLRCHLAVFNLSATEPVTAAEEYLAAHLTEASLFYPQLTDAAGAPDANPQATNSLGRIALLLRFALRHSQCRLVVLDEGAADAIARIASWLPDVADQHEAQSATSSGRLRWELQALQNEEWPTLCCENLSPPRFVSNAHRISSILESFSYDPVSTPQNAAVPPAAIEKGRQLLAATMDAQIADQSSACHLAPHSMPAPGNNKSSTTSPPDSPSSAAFSSAYTSPSSTSSGPDVARRKPLIALSSRSSAQRVAVIQEWMRQSLDQSNLVLLRHRFGPQDGLRQDEALIEAAQHFVHALDLHHHTQNVETLLTPTRHRADIYEEYAHFRKHDRLEVCLVDNREYIHLWYKERQVLVLSEYLDIDIADATATTRFLVRCDTDDANFACDLPESSTWPALGRRTVPCYYVRNLATGEMGWFPSLHTNRAYLNEGSIGTSVVTSRDTSNSPPRLSFSSSSGERSLSPSPKRGSSLKHSQRRKRAATWTSTRSRPSIIDSSSVGSRSPPLATAGGRSSTTDNVETHAFGKGYPSSLQHRSPSDLLRDSQASPLRGISRTAAPTQYPRRRAFTNTGYGSSVASRDDNINAKAIGVERMLVAVTSSGMDRGLSTPLPLDNTIPLPRRHPGSPGTRNRLMNRSPSRMAKGTIIASECNLRIRVSRNLINCHFVTGESVRRTGDVCAAMQLGKMKPVPGWQPPANVSARSSFSSHAVASPGATPTPQNAGSPPILANSLPVPSTPLRAFSPLPLSMIREESGSESSSRRVSPRSSAGSLAASNISETSSYSSSATVPGSSLATAMASASGPINSMSAGISTTAVTPEAKGQSSESQETSSGHGSKPANVETTAEAHEPPPILDQDRYKVPCVCVSHQNLTEAAYSREYCHIVPTSFVNLVATQAMDLLHHPGNAASPNMFETTETPAHYFFNYRRSYLGAIGTPNGVHKSSIQHNELVELIEPSFMRLVEVESLETGQLGPVMEQALEPCSMRRIPRDVEYMMRSSLQELVMAQPQSHFVLVLQGCTHVSRWRHILPRWWPDNVTVITDANPDACRGLEYTPGITTVDLDYKPSNDDPTHRRSSFDHERNAVVVNGDVRSRIGRSRTFSHLTKHSPDIGSVLLQLCAMGIDMEVWSSIKAELRTCLPRASLRTIASLALVEALSTLCPTLANARTQPTSRRPSEKEKDVDRPSDEPQSDLDSYLLLQLDDISSDEEDDDDGSDGSGDDESNDDSDEDASEDDTEEEKEEEEEQDAILQLLCLIVFQGRGWRACDCHALFSTHQAFRHAVFCLRALLWHTPDDRIILRHDWLQEALLGLVRSCGDDIEAKTRQLIMQYCLERILAFAELPMRTESQSYTLCRMAVELRDQLELCEAAGIHAKSCARIPEQVFRGKCSLDGNTASSTATGSPSPGSWYFSNG</sequence>
<evidence type="ECO:0000256" key="1">
    <source>
        <dbReference type="SAM" id="MobiDB-lite"/>
    </source>
</evidence>
<feature type="region of interest" description="Disordered" evidence="1">
    <location>
        <begin position="1488"/>
        <end position="1507"/>
    </location>
</feature>
<feature type="compositionally biased region" description="Polar residues" evidence="1">
    <location>
        <begin position="794"/>
        <end position="817"/>
    </location>
</feature>
<feature type="region of interest" description="Disordered" evidence="1">
    <location>
        <begin position="532"/>
        <end position="655"/>
    </location>
</feature>
<dbReference type="GeneID" id="5891689"/>
<feature type="compositionally biased region" description="Low complexity" evidence="1">
    <location>
        <begin position="540"/>
        <end position="561"/>
    </location>
</feature>
<dbReference type="RefSeq" id="XP_001746486.1">
    <property type="nucleotide sequence ID" value="XM_001746434.1"/>
</dbReference>
<feature type="region of interest" description="Disordered" evidence="1">
    <location>
        <begin position="845"/>
        <end position="884"/>
    </location>
</feature>
<proteinExistence type="predicted"/>
<feature type="region of interest" description="Disordered" evidence="1">
    <location>
        <begin position="1300"/>
        <end position="1338"/>
    </location>
</feature>
<protein>
    <submittedName>
        <fullName evidence="2">Uncharacterized protein</fullName>
    </submittedName>
</protein>
<feature type="compositionally biased region" description="Basic and acidic residues" evidence="1">
    <location>
        <begin position="1268"/>
        <end position="1281"/>
    </location>
</feature>
<accession>A9V155</accession>
<reference evidence="2 3" key="1">
    <citation type="journal article" date="2008" name="Nature">
        <title>The genome of the choanoflagellate Monosiga brevicollis and the origin of metazoans.</title>
        <authorList>
            <consortium name="JGI Sequencing"/>
            <person name="King N."/>
            <person name="Westbrook M.J."/>
            <person name="Young S.L."/>
            <person name="Kuo A."/>
            <person name="Abedin M."/>
            <person name="Chapman J."/>
            <person name="Fairclough S."/>
            <person name="Hellsten U."/>
            <person name="Isogai Y."/>
            <person name="Letunic I."/>
            <person name="Marr M."/>
            <person name="Pincus D."/>
            <person name="Putnam N."/>
            <person name="Rokas A."/>
            <person name="Wright K.J."/>
            <person name="Zuzow R."/>
            <person name="Dirks W."/>
            <person name="Good M."/>
            <person name="Goodstein D."/>
            <person name="Lemons D."/>
            <person name="Li W."/>
            <person name="Lyons J.B."/>
            <person name="Morris A."/>
            <person name="Nichols S."/>
            <person name="Richter D.J."/>
            <person name="Salamov A."/>
            <person name="Bork P."/>
            <person name="Lim W.A."/>
            <person name="Manning G."/>
            <person name="Miller W.T."/>
            <person name="McGinnis W."/>
            <person name="Shapiro H."/>
            <person name="Tjian R."/>
            <person name="Grigoriev I.V."/>
            <person name="Rokhsar D."/>
        </authorList>
    </citation>
    <scope>NUCLEOTIDE SEQUENCE [LARGE SCALE GENOMIC DNA]</scope>
    <source>
        <strain evidence="3">MX1 / ATCC 50154</strain>
    </source>
</reference>
<dbReference type="EMBL" id="CH991553">
    <property type="protein sequence ID" value="EDQ88873.1"/>
    <property type="molecule type" value="Genomic_DNA"/>
</dbReference>
<feature type="compositionally biased region" description="Basic residues" evidence="1">
    <location>
        <begin position="565"/>
        <end position="576"/>
    </location>
</feature>
<evidence type="ECO:0000313" key="2">
    <source>
        <dbReference type="EMBL" id="EDQ88873.1"/>
    </source>
</evidence>
<feature type="region of interest" description="Disordered" evidence="1">
    <location>
        <begin position="781"/>
        <end position="825"/>
    </location>
</feature>
<feature type="compositionally biased region" description="Low complexity" evidence="1">
    <location>
        <begin position="917"/>
        <end position="931"/>
    </location>
</feature>
<feature type="compositionally biased region" description="Low complexity" evidence="1">
    <location>
        <begin position="850"/>
        <end position="884"/>
    </location>
</feature>
<feature type="compositionally biased region" description="Low complexity" evidence="1">
    <location>
        <begin position="1488"/>
        <end position="1501"/>
    </location>
</feature>
<feature type="region of interest" description="Disordered" evidence="1">
    <location>
        <begin position="909"/>
        <end position="949"/>
    </location>
</feature>
<feature type="compositionally biased region" description="Low complexity" evidence="1">
    <location>
        <begin position="581"/>
        <end position="600"/>
    </location>
</feature>
<name>A9V155_MONBE</name>
<feature type="region of interest" description="Disordered" evidence="1">
    <location>
        <begin position="701"/>
        <end position="730"/>
    </location>
</feature>
<organism evidence="2 3">
    <name type="scientific">Monosiga brevicollis</name>
    <name type="common">Choanoflagellate</name>
    <dbReference type="NCBI Taxonomy" id="81824"/>
    <lineage>
        <taxon>Eukaryota</taxon>
        <taxon>Choanoflagellata</taxon>
        <taxon>Craspedida</taxon>
        <taxon>Salpingoecidae</taxon>
        <taxon>Monosiga</taxon>
    </lineage>
</organism>
<feature type="region of interest" description="Disordered" evidence="1">
    <location>
        <begin position="1260"/>
        <end position="1285"/>
    </location>
</feature>
<dbReference type="InParanoid" id="A9V155"/>
<evidence type="ECO:0000313" key="3">
    <source>
        <dbReference type="Proteomes" id="UP000001357"/>
    </source>
</evidence>
<feature type="region of interest" description="Disordered" evidence="1">
    <location>
        <begin position="286"/>
        <end position="331"/>
    </location>
</feature>
<feature type="compositionally biased region" description="Low complexity" evidence="1">
    <location>
        <begin position="300"/>
        <end position="326"/>
    </location>
</feature>
<keyword evidence="3" id="KW-1185">Reference proteome</keyword>
<gene>
    <name evidence="2" type="ORF">MONBRDRAFT_37348</name>
</gene>
<dbReference type="KEGG" id="mbr:MONBRDRAFT_37348"/>
<feature type="compositionally biased region" description="Basic and acidic residues" evidence="1">
    <location>
        <begin position="940"/>
        <end position="949"/>
    </location>
</feature>